<dbReference type="SUPFAM" id="SSF81901">
    <property type="entry name" value="HCP-like"/>
    <property type="match status" value="1"/>
</dbReference>
<dbReference type="InterPro" id="IPR027410">
    <property type="entry name" value="TCP-1-like_intermed_sf"/>
</dbReference>
<dbReference type="PROSITE" id="PS00751">
    <property type="entry name" value="TCP1_2"/>
    <property type="match status" value="1"/>
</dbReference>
<dbReference type="PROSITE" id="PS50005">
    <property type="entry name" value="TPR"/>
    <property type="match status" value="4"/>
</dbReference>
<dbReference type="InterPro" id="IPR003323">
    <property type="entry name" value="OTU_dom"/>
</dbReference>
<accession>A0A9Q5HQK3</accession>
<dbReference type="PROSITE" id="PS50802">
    <property type="entry name" value="OTU"/>
    <property type="match status" value="1"/>
</dbReference>
<evidence type="ECO:0000256" key="6">
    <source>
        <dbReference type="ARBA" id="ARBA00022741"/>
    </source>
</evidence>
<evidence type="ECO:0000313" key="14">
    <source>
        <dbReference type="EMBL" id="OCB84114.1"/>
    </source>
</evidence>
<dbReference type="GO" id="GO:0140662">
    <property type="term" value="F:ATP-dependent protein folding chaperone"/>
    <property type="evidence" value="ECO:0007669"/>
    <property type="project" value="InterPro"/>
</dbReference>
<dbReference type="PANTHER" id="PTHR11353">
    <property type="entry name" value="CHAPERONIN"/>
    <property type="match status" value="1"/>
</dbReference>
<evidence type="ECO:0000256" key="7">
    <source>
        <dbReference type="ARBA" id="ARBA00022840"/>
    </source>
</evidence>
<feature type="compositionally biased region" description="Polar residues" evidence="12">
    <location>
        <begin position="1246"/>
        <end position="1257"/>
    </location>
</feature>
<dbReference type="PRINTS" id="PR00304">
    <property type="entry name" value="TCOMPLEXTCP1"/>
</dbReference>
<dbReference type="SUPFAM" id="SSF54849">
    <property type="entry name" value="GroEL-intermediate domain like"/>
    <property type="match status" value="1"/>
</dbReference>
<dbReference type="GO" id="GO:0016887">
    <property type="term" value="F:ATP hydrolysis activity"/>
    <property type="evidence" value="ECO:0007669"/>
    <property type="project" value="InterPro"/>
</dbReference>
<dbReference type="SUPFAM" id="SSF54001">
    <property type="entry name" value="Cysteine proteinases"/>
    <property type="match status" value="1"/>
</dbReference>
<dbReference type="Gene3D" id="3.50.7.10">
    <property type="entry name" value="GroEL"/>
    <property type="match status" value="1"/>
</dbReference>
<dbReference type="InterPro" id="IPR017998">
    <property type="entry name" value="Chaperone_TCP-1"/>
</dbReference>
<feature type="repeat" description="TPR" evidence="10">
    <location>
        <begin position="1495"/>
        <end position="1528"/>
    </location>
</feature>
<dbReference type="InterPro" id="IPR038765">
    <property type="entry name" value="Papain-like_cys_pep_sf"/>
</dbReference>
<dbReference type="Proteomes" id="UP000757232">
    <property type="component" value="Unassembled WGS sequence"/>
</dbReference>
<evidence type="ECO:0000256" key="1">
    <source>
        <dbReference type="ARBA" id="ARBA00004496"/>
    </source>
</evidence>
<dbReference type="SUPFAM" id="SSF48592">
    <property type="entry name" value="GroEL equatorial domain-like"/>
    <property type="match status" value="1"/>
</dbReference>
<evidence type="ECO:0000259" key="13">
    <source>
        <dbReference type="PROSITE" id="PS50802"/>
    </source>
</evidence>
<dbReference type="Pfam" id="PF12895">
    <property type="entry name" value="ANAPC3"/>
    <property type="match status" value="1"/>
</dbReference>
<keyword evidence="8 11" id="KW-0143">Chaperone</keyword>
<comment type="subunit">
    <text evidence="3">Heterooligomeric complex of about 850 to 900 kDa that forms two stacked rings, 12 to 16 nm in diameter.</text>
</comment>
<dbReference type="GO" id="GO:0005524">
    <property type="term" value="F:ATP binding"/>
    <property type="evidence" value="ECO:0007669"/>
    <property type="project" value="UniProtKB-KW"/>
</dbReference>
<evidence type="ECO:0000256" key="12">
    <source>
        <dbReference type="SAM" id="MobiDB-lite"/>
    </source>
</evidence>
<feature type="region of interest" description="Disordered" evidence="12">
    <location>
        <begin position="1"/>
        <end position="25"/>
    </location>
</feature>
<dbReference type="Gene3D" id="1.25.40.10">
    <property type="entry name" value="Tetratricopeptide repeat domain"/>
    <property type="match status" value="4"/>
</dbReference>
<feature type="region of interest" description="Disordered" evidence="12">
    <location>
        <begin position="1022"/>
        <end position="1267"/>
    </location>
</feature>
<dbReference type="SMART" id="SM00028">
    <property type="entry name" value="TPR"/>
    <property type="match status" value="8"/>
</dbReference>
<dbReference type="GO" id="GO:0051082">
    <property type="term" value="F:unfolded protein binding"/>
    <property type="evidence" value="ECO:0007669"/>
    <property type="project" value="InterPro"/>
</dbReference>
<comment type="subcellular location">
    <subcellularLocation>
        <location evidence="1">Cytoplasm</location>
    </subcellularLocation>
</comment>
<protein>
    <recommendedName>
        <fullName evidence="4">T-complex protein 1 subunit alpha</fullName>
    </recommendedName>
    <alternativeName>
        <fullName evidence="9">CCT-alpha</fullName>
    </alternativeName>
</protein>
<dbReference type="Pfam" id="PF13432">
    <property type="entry name" value="TPR_16"/>
    <property type="match status" value="1"/>
</dbReference>
<dbReference type="NCBIfam" id="TIGR02340">
    <property type="entry name" value="chap_CCT_alpha"/>
    <property type="match status" value="1"/>
</dbReference>
<dbReference type="InterPro" id="IPR053374">
    <property type="entry name" value="TCP-1_chaperonin"/>
</dbReference>
<feature type="compositionally biased region" description="Basic residues" evidence="12">
    <location>
        <begin position="1213"/>
        <end position="1228"/>
    </location>
</feature>
<keyword evidence="7 11" id="KW-0067">ATP-binding</keyword>
<proteinExistence type="inferred from homology"/>
<dbReference type="SUPFAM" id="SSF52029">
    <property type="entry name" value="GroEL apical domain-like"/>
    <property type="match status" value="1"/>
</dbReference>
<name>A0A9Q5HQK3_SANBA</name>
<dbReference type="InterPro" id="IPR027413">
    <property type="entry name" value="GROEL-like_equatorial_sf"/>
</dbReference>
<dbReference type="NCBIfam" id="NF041083">
    <property type="entry name" value="thermosome_beta"/>
    <property type="match status" value="1"/>
</dbReference>
<keyword evidence="5" id="KW-0963">Cytoplasm</keyword>
<dbReference type="InterPro" id="IPR002423">
    <property type="entry name" value="Cpn60/GroEL/TCP-1"/>
</dbReference>
<sequence length="1622" mass="177581">MGSKKKKSKAALINTTENPAPGVDDDELLDDLMAQIDGGNASQQVAATVIQDVQSNKADEIEASSAKKDGRARFEARKLRRAAEQAARYTDDDKEADARLEMEAKQEEKVIKAINPDGHCLYAAVADQLRILNIIPSFFAHYGTTRAAAAAYMMSHPNDFLPFLPSLEGEDGAGAGNAGLMNPEDYQRYCENVRSTGVWGGEPEILALSRAYNVPIHVVQAGTPNIVVHDPNGNDNAAVDDKRVVRISYHRRMYGLGERDPSAGLFFGGSRVSGQEVRDQNVIAAQSIANVVKSSLGPLGLDKMLVDNIGEVTISNDGATILSMLEVEHPAGRIFVDLAQKQDKEVGDGTTSVVIISAELLRRANELVKARIHPTTIIAGYRHACREACKFLVDQLSIKVDSLGREALVNAAKTSMASKVIGGDDDLFAPMAVDAMLAVKTTNPRGETKYPVKAVNVLKAHGKSARESLFVKGYALNCTVASQAMKTRIVNAKIACLDINLQKQRMQLGVQIVIDDPNQLEDIRRRESEITLERVRKILGSGANVILTTKGIDDLCLKEFVEAGAMAVRRCRKEDLRRIAKATGATLVSSLANLEGEEAFEASNLGYAEEVVQERISDDELILIKGTKVVNSASIVLRGANDYMLDEMERALHDTLSIIKRTLESGTVVPGGGAVETALSIYLENFAQTLESREQLAIAEFANALLVIPKTLAVNAAKDSTDLVAKLRAYHNAAQNASVGDPKKVLSRSHRRPPSFPFRSPLTARSARRWPVGDTLVTFSHIFIACCVASPVEPPLFPCNTRKSCPTRQTQMQQSGVASDDSSSIAPHLPARFRSLIWACLDANLPKSAAFYAERYYALDNKCHDALHLYSCALLRCGQTQSALWLVSPPSQKEPCSGCYVAQAECYTALGQHSQAGEALEASLRTSYAPSGASMNPLRETRVFQEEAVLHCKAGKAALKSNLLEKAAMSFRRALSLNPMLWEAFEGLCAAGSFPEIGELFPSRPQPIKQGPDTLFANVASSSKQPMPAGPVASGSGFFTPAPNDQNGFLGWRPDPAPAQTFRMGLMPGGRDSIGTNDSFFPDNSILAPLRTTRSTTAGIPPRPLSSTDETGPAPKKPRSQNRQTIQEKDKTKQGAGGDARSKKARARPVLVSANPSSSKPPLAPRTALPIRGKQPVTRSGRGENTTMAPPSMASRRSARLLSNSIAGEKQKAHNHPPQRKRTAHSRTKSTESEMDDDFSPLGDVGSQSPYSNNTHSPRSDEPPNPVWTAEMEQAAQDAYNMALADIYVYDLMRLFASCLRLLAMYDCEGCLAEIDMLPRNHQQTVSVIIMIARARYEQADYIKAERFFDYARNKDPHRTWDMDLYSTTLWQLQRNAKLSFLAQELLSIDSRSPQAWVSVGNCFSLQKERSQALTCFRRAAQLDPTYAYAYTLSGHELTDEDVDKAVNFFQSALRADPRSYNAWYGLGSCYLKMSKLRLAEFHFRKAAAIHPQNAVLLGCVGMALERRGNQNEAFTLFNQAVVLSPDNALVRYRRAKMLIGMKRYREAIEDLERLRDCAPEEANVVFQLARVYRLIGDEAKSAQMLAVARDMSPKSLNKIKRLLATEKEDDSMVGGDSMDEG</sequence>
<dbReference type="PROSITE" id="PS00750">
    <property type="entry name" value="TCP1_1"/>
    <property type="match status" value="1"/>
</dbReference>
<keyword evidence="15" id="KW-1185">Reference proteome</keyword>
<comment type="caution">
    <text evidence="14">The sequence shown here is derived from an EMBL/GenBank/DDBJ whole genome shotgun (WGS) entry which is preliminary data.</text>
</comment>
<feature type="repeat" description="TPR" evidence="10">
    <location>
        <begin position="1461"/>
        <end position="1494"/>
    </location>
</feature>
<dbReference type="InterPro" id="IPR027409">
    <property type="entry name" value="GroEL-like_apical_dom_sf"/>
</dbReference>
<keyword evidence="6 11" id="KW-0547">Nucleotide-binding</keyword>
<evidence type="ECO:0000256" key="10">
    <source>
        <dbReference type="PROSITE-ProRule" id="PRU00339"/>
    </source>
</evidence>
<dbReference type="Gene3D" id="3.30.260.10">
    <property type="entry name" value="TCP-1-like chaperonin intermediate domain"/>
    <property type="match status" value="1"/>
</dbReference>
<dbReference type="SUPFAM" id="SSF48452">
    <property type="entry name" value="TPR-like"/>
    <property type="match status" value="2"/>
</dbReference>
<feature type="repeat" description="TPR" evidence="10">
    <location>
        <begin position="948"/>
        <end position="981"/>
    </location>
</feature>
<dbReference type="Gene3D" id="3.90.70.80">
    <property type="match status" value="1"/>
</dbReference>
<evidence type="ECO:0000313" key="15">
    <source>
        <dbReference type="Proteomes" id="UP000757232"/>
    </source>
</evidence>
<evidence type="ECO:0000256" key="2">
    <source>
        <dbReference type="ARBA" id="ARBA00008020"/>
    </source>
</evidence>
<organism evidence="14 15">
    <name type="scientific">Sanghuangporus baumii</name>
    <name type="common">Phellinus baumii</name>
    <dbReference type="NCBI Taxonomy" id="108892"/>
    <lineage>
        <taxon>Eukaryota</taxon>
        <taxon>Fungi</taxon>
        <taxon>Dikarya</taxon>
        <taxon>Basidiomycota</taxon>
        <taxon>Agaricomycotina</taxon>
        <taxon>Agaricomycetes</taxon>
        <taxon>Hymenochaetales</taxon>
        <taxon>Hymenochaetaceae</taxon>
        <taxon>Sanghuangporus</taxon>
    </lineage>
</organism>
<evidence type="ECO:0000256" key="9">
    <source>
        <dbReference type="ARBA" id="ARBA00030049"/>
    </source>
</evidence>
<dbReference type="CDD" id="cd22748">
    <property type="entry name" value="OTU_OTUD6-like"/>
    <property type="match status" value="1"/>
</dbReference>
<dbReference type="FunFam" id="3.50.7.10:FF:000009">
    <property type="entry name" value="T-complex protein 1 subunit alpha"/>
    <property type="match status" value="1"/>
</dbReference>
<dbReference type="PROSITE" id="PS00995">
    <property type="entry name" value="TCP1_3"/>
    <property type="match status" value="1"/>
</dbReference>
<feature type="domain" description="OTU" evidence="13">
    <location>
        <begin position="109"/>
        <end position="242"/>
    </location>
</feature>
<evidence type="ECO:0000256" key="5">
    <source>
        <dbReference type="ARBA" id="ARBA00022490"/>
    </source>
</evidence>
<dbReference type="CDD" id="cd03335">
    <property type="entry name" value="TCP1_alpha"/>
    <property type="match status" value="1"/>
</dbReference>
<dbReference type="EMBL" id="LNZH02000216">
    <property type="protein sequence ID" value="OCB84114.1"/>
    <property type="molecule type" value="Genomic_DNA"/>
</dbReference>
<dbReference type="Gene3D" id="1.10.560.10">
    <property type="entry name" value="GroEL-like equatorial domain"/>
    <property type="match status" value="1"/>
</dbReference>
<dbReference type="GO" id="GO:0005832">
    <property type="term" value="C:chaperonin-containing T-complex"/>
    <property type="evidence" value="ECO:0007669"/>
    <property type="project" value="UniProtKB-ARBA"/>
</dbReference>
<dbReference type="InterPro" id="IPR012715">
    <property type="entry name" value="Chap_CCT_alpha"/>
</dbReference>
<dbReference type="Pfam" id="PF02338">
    <property type="entry name" value="OTU"/>
    <property type="match status" value="1"/>
</dbReference>
<feature type="compositionally biased region" description="Low complexity" evidence="12">
    <location>
        <begin position="1188"/>
        <end position="1203"/>
    </location>
</feature>
<evidence type="ECO:0000256" key="4">
    <source>
        <dbReference type="ARBA" id="ARBA00014424"/>
    </source>
</evidence>
<feature type="repeat" description="TPR" evidence="10">
    <location>
        <begin position="1394"/>
        <end position="1427"/>
    </location>
</feature>
<dbReference type="InterPro" id="IPR002194">
    <property type="entry name" value="Chaperonin_TCP-1_CS"/>
</dbReference>
<keyword evidence="10" id="KW-0802">TPR repeat</keyword>
<reference evidence="14" key="1">
    <citation type="submission" date="2016-06" db="EMBL/GenBank/DDBJ databases">
        <title>Draft Genome sequence of the fungus Inonotus baumii.</title>
        <authorList>
            <person name="Zhu H."/>
            <person name="Lin W."/>
        </authorList>
    </citation>
    <scope>NUCLEOTIDE SEQUENCE</scope>
    <source>
        <strain evidence="14">821</strain>
    </source>
</reference>
<dbReference type="Pfam" id="PF00118">
    <property type="entry name" value="Cpn60_TCP1"/>
    <property type="match status" value="1"/>
</dbReference>
<dbReference type="OrthoDB" id="3210338at2759"/>
<evidence type="ECO:0000256" key="8">
    <source>
        <dbReference type="ARBA" id="ARBA00023186"/>
    </source>
</evidence>
<evidence type="ECO:0000256" key="3">
    <source>
        <dbReference type="ARBA" id="ARBA00011531"/>
    </source>
</evidence>
<gene>
    <name evidence="14" type="ORF">A7U60_g8787</name>
</gene>
<dbReference type="InterPro" id="IPR019734">
    <property type="entry name" value="TPR_rpt"/>
</dbReference>
<evidence type="ECO:0000256" key="11">
    <source>
        <dbReference type="RuleBase" id="RU004187"/>
    </source>
</evidence>
<comment type="similarity">
    <text evidence="2 11">Belongs to the TCP-1 chaperonin family.</text>
</comment>
<dbReference type="InterPro" id="IPR011990">
    <property type="entry name" value="TPR-like_helical_dom_sf"/>
</dbReference>